<feature type="region of interest" description="Disordered" evidence="19">
    <location>
        <begin position="149"/>
        <end position="204"/>
    </location>
</feature>
<dbReference type="GO" id="GO:0008270">
    <property type="term" value="F:zinc ion binding"/>
    <property type="evidence" value="ECO:0007669"/>
    <property type="project" value="UniProtKB-KW"/>
</dbReference>
<feature type="domain" description="JmjC" evidence="20">
    <location>
        <begin position="376"/>
        <end position="573"/>
    </location>
</feature>
<keyword evidence="9" id="KW-0862">Zinc</keyword>
<dbReference type="SUPFAM" id="SSF51197">
    <property type="entry name" value="Clavaminate synthase-like"/>
    <property type="match status" value="1"/>
</dbReference>
<dbReference type="InterPro" id="IPR013083">
    <property type="entry name" value="Znf_RING/FYVE/PHD"/>
</dbReference>
<keyword evidence="14" id="KW-0805">Transcription regulation</keyword>
<dbReference type="InterPro" id="IPR003347">
    <property type="entry name" value="JmjC_dom"/>
</dbReference>
<keyword evidence="22" id="KW-1185">Reference proteome</keyword>
<gene>
    <name evidence="21" type="ORF">L198_06999</name>
</gene>
<evidence type="ECO:0000256" key="11">
    <source>
        <dbReference type="ARBA" id="ARBA00022964"/>
    </source>
</evidence>
<dbReference type="PROSITE" id="PS01359">
    <property type="entry name" value="ZF_PHD_1"/>
    <property type="match status" value="1"/>
</dbReference>
<evidence type="ECO:0000256" key="14">
    <source>
        <dbReference type="ARBA" id="ARBA00023015"/>
    </source>
</evidence>
<comment type="function">
    <text evidence="2">Histone demethylase that specifically demethylates 'Lys-36' of histone H3, thereby playing a central role in histone code.</text>
</comment>
<feature type="compositionally biased region" description="Gly residues" evidence="19">
    <location>
        <begin position="877"/>
        <end position="887"/>
    </location>
</feature>
<dbReference type="GeneID" id="30196210"/>
<evidence type="ECO:0000256" key="6">
    <source>
        <dbReference type="ARBA" id="ARBA00015153"/>
    </source>
</evidence>
<evidence type="ECO:0000256" key="4">
    <source>
        <dbReference type="ARBA" id="ARBA00008037"/>
    </source>
</evidence>
<evidence type="ECO:0000256" key="12">
    <source>
        <dbReference type="ARBA" id="ARBA00023002"/>
    </source>
</evidence>
<name>A0A1E3IG27_9TREE</name>
<feature type="compositionally biased region" description="Basic and acidic residues" evidence="19">
    <location>
        <begin position="720"/>
        <end position="739"/>
    </location>
</feature>
<feature type="region of interest" description="Disordered" evidence="19">
    <location>
        <begin position="414"/>
        <end position="441"/>
    </location>
</feature>
<reference evidence="21 22" key="1">
    <citation type="submission" date="2016-06" db="EMBL/GenBank/DDBJ databases">
        <title>Evolution of pathogenesis and genome organization in the Tremellales.</title>
        <authorList>
            <person name="Cuomo C."/>
            <person name="Litvintseva A."/>
            <person name="Heitman J."/>
            <person name="Chen Y."/>
            <person name="Sun S."/>
            <person name="Springer D."/>
            <person name="Dromer F."/>
            <person name="Young S."/>
            <person name="Zeng Q."/>
            <person name="Chapman S."/>
            <person name="Gujja S."/>
            <person name="Saif S."/>
            <person name="Birren B."/>
        </authorList>
    </citation>
    <scope>NUCLEOTIDE SEQUENCE [LARGE SCALE GENOMIC DNA]</scope>
    <source>
        <strain evidence="21 22">CBS 7118</strain>
    </source>
</reference>
<keyword evidence="11" id="KW-0223">Dioxygenase</keyword>
<feature type="compositionally biased region" description="Pro residues" evidence="19">
    <location>
        <begin position="1"/>
        <end position="28"/>
    </location>
</feature>
<keyword evidence="16" id="KW-0539">Nucleus</keyword>
<dbReference type="GO" id="GO:0140680">
    <property type="term" value="F:histone H3K36me/H3K36me2 demethylase activity"/>
    <property type="evidence" value="ECO:0007669"/>
    <property type="project" value="UniProtKB-EC"/>
</dbReference>
<feature type="compositionally biased region" description="Basic and acidic residues" evidence="19">
    <location>
        <begin position="422"/>
        <end position="432"/>
    </location>
</feature>
<protein>
    <recommendedName>
        <fullName evidence="6">JmjC domain-containing histone demethylation protein 1</fullName>
        <ecNumber evidence="5">1.14.11.27</ecNumber>
    </recommendedName>
    <alternativeName>
        <fullName evidence="17">[Histone-H3]-lysine-36 demethylase 1</fullName>
    </alternativeName>
</protein>
<evidence type="ECO:0000313" key="21">
    <source>
        <dbReference type="EMBL" id="ODN87375.1"/>
    </source>
</evidence>
<evidence type="ECO:0000256" key="16">
    <source>
        <dbReference type="ARBA" id="ARBA00023242"/>
    </source>
</evidence>
<keyword evidence="10" id="KW-0156">Chromatin regulator</keyword>
<keyword evidence="13" id="KW-0408">Iron</keyword>
<accession>A0A1E3IG27</accession>
<dbReference type="SUPFAM" id="SSF57903">
    <property type="entry name" value="FYVE/PHD zinc finger"/>
    <property type="match status" value="1"/>
</dbReference>
<keyword evidence="7" id="KW-0479">Metal-binding</keyword>
<dbReference type="Gene3D" id="2.60.120.650">
    <property type="entry name" value="Cupin"/>
    <property type="match status" value="1"/>
</dbReference>
<evidence type="ECO:0000313" key="22">
    <source>
        <dbReference type="Proteomes" id="UP000094819"/>
    </source>
</evidence>
<dbReference type="Proteomes" id="UP000094819">
    <property type="component" value="Unassembled WGS sequence"/>
</dbReference>
<dbReference type="InterPro" id="IPR011011">
    <property type="entry name" value="Znf_FYVE_PHD"/>
</dbReference>
<dbReference type="AlphaFoldDB" id="A0A1E3IG27"/>
<evidence type="ECO:0000256" key="7">
    <source>
        <dbReference type="ARBA" id="ARBA00022723"/>
    </source>
</evidence>
<evidence type="ECO:0000256" key="18">
    <source>
        <dbReference type="ARBA" id="ARBA00047915"/>
    </source>
</evidence>
<evidence type="ECO:0000259" key="20">
    <source>
        <dbReference type="PROSITE" id="PS51184"/>
    </source>
</evidence>
<proteinExistence type="inferred from homology"/>
<dbReference type="RefSeq" id="XP_019028935.1">
    <property type="nucleotide sequence ID" value="XM_019179017.1"/>
</dbReference>
<evidence type="ECO:0000256" key="9">
    <source>
        <dbReference type="ARBA" id="ARBA00022833"/>
    </source>
</evidence>
<feature type="region of interest" description="Disordered" evidence="19">
    <location>
        <begin position="1"/>
        <end position="34"/>
    </location>
</feature>
<evidence type="ECO:0000256" key="3">
    <source>
        <dbReference type="ARBA" id="ARBA00004123"/>
    </source>
</evidence>
<evidence type="ECO:0000256" key="17">
    <source>
        <dbReference type="ARBA" id="ARBA00031083"/>
    </source>
</evidence>
<dbReference type="EC" id="1.14.11.27" evidence="5"/>
<comment type="cofactor">
    <cofactor evidence="1">
        <name>Fe(2+)</name>
        <dbReference type="ChEBI" id="CHEBI:29033"/>
    </cofactor>
</comment>
<dbReference type="Pfam" id="PF17811">
    <property type="entry name" value="JHD"/>
    <property type="match status" value="1"/>
</dbReference>
<dbReference type="SMART" id="SM00558">
    <property type="entry name" value="JmjC"/>
    <property type="match status" value="1"/>
</dbReference>
<dbReference type="OrthoDB" id="5876800at2759"/>
<evidence type="ECO:0000256" key="8">
    <source>
        <dbReference type="ARBA" id="ARBA00022771"/>
    </source>
</evidence>
<comment type="subcellular location">
    <subcellularLocation>
        <location evidence="3">Nucleus</location>
    </subcellularLocation>
</comment>
<evidence type="ECO:0000256" key="15">
    <source>
        <dbReference type="ARBA" id="ARBA00023163"/>
    </source>
</evidence>
<dbReference type="PANTHER" id="PTHR23123">
    <property type="entry name" value="PHD/F-BOX CONTAINING PROTEIN"/>
    <property type="match status" value="1"/>
</dbReference>
<evidence type="ECO:0000256" key="2">
    <source>
        <dbReference type="ARBA" id="ARBA00003909"/>
    </source>
</evidence>
<dbReference type="PROSITE" id="PS51184">
    <property type="entry name" value="JMJC"/>
    <property type="match status" value="1"/>
</dbReference>
<evidence type="ECO:0000256" key="10">
    <source>
        <dbReference type="ARBA" id="ARBA00022853"/>
    </source>
</evidence>
<comment type="caution">
    <text evidence="21">The sequence shown here is derived from an EMBL/GenBank/DDBJ whole genome shotgun (WGS) entry which is preliminary data.</text>
</comment>
<dbReference type="Pfam" id="PF02373">
    <property type="entry name" value="JmjC"/>
    <property type="match status" value="1"/>
</dbReference>
<evidence type="ECO:0000256" key="1">
    <source>
        <dbReference type="ARBA" id="ARBA00001954"/>
    </source>
</evidence>
<keyword evidence="8" id="KW-0863">Zinc-finger</keyword>
<dbReference type="InterPro" id="IPR041070">
    <property type="entry name" value="JHD"/>
</dbReference>
<comment type="similarity">
    <text evidence="4">Belongs to the JHDM1 histone demethylase family.</text>
</comment>
<keyword evidence="12" id="KW-0560">Oxidoreductase</keyword>
<sequence>MSDPSKTPPEPCPLCPPSGPPQPPPPAADDPSASPSAEVDLVWIACNKCDGWYHSACLFLSGEEWRGTVPSRVKEEVGVFGERGPWANWVDWIGKWYCAPCISKSTDPSNPRPARNALHATLKRSGIQPKDVELASRPLKREAAFHDTKPLTKKARTSTSTSVGGKAESISTRATRTPETVISGVHGGSEVNGAGEAVGQGRPKRKAAQVTDYNNLHNSIATPTAKWLQIIANPEEYGRTILDADYPTLPGHLLTKEWLESLPPPTPKNPTPQAPPNIPSPSIFHGPDRTPLIIRPSDGGFSSLGGHLPSSITVRDIARLVGPKKQVDVIDVASQQSASWPLEAWAEYLAPPETEEGVREREKERRKVYNIISLEISDTELAKLVKPPRIVREIDWVDNFWDFGLGKKAKGKGKANAQAQEVKVEDGDGMGREEEDDIANAKRNSTVDYPKVQLYCLMGMKGAWTDWHIDFAASSVYYTIHSGAKVFFFIKPTEANLKAYAKWSGSYEEQSNTWLGDWVDHVYRVELRAGDTMIIPTGYIHAVYTPVDTIVFGGNFLHSYNLDTQLRLRQIEIDTKVPQRFRFPNFDRLCWYVAIKYLTLFRSLHPLRPPTSSSSSSSLSTPPPKVPHHTILQNLLHLTSFLNLQIKKLRDDGPGGVTEKTRKAIWERIPPELRMGGEAGMAEGLVRELGWRVTDELDALGLGSAGSAPQIIGSVAPQVEIKDDKSKKKEKEKEKKSNRVAKVFDRDPASRTWHFDPPPWQESISIPHTETRLVPLPLPLPTPLPIPSSANGNAAKAYYDPTPYLAEQTSSAVAQSRVRVRQMEGGVVVEEKQTTEFREWKTVWGRGGASGMGNGGGMGSGAGSGSGMTGPQGVWGWGGHWAGGHAGHAGHPGHPGHLGR</sequence>
<feature type="region of interest" description="Disordered" evidence="19">
    <location>
        <begin position="716"/>
        <end position="739"/>
    </location>
</feature>
<comment type="catalytic activity">
    <reaction evidence="18">
        <text>N(6),N(6)-dimethyl-L-lysyl(36)-[histone H3] + 2 2-oxoglutarate + 2 O2 = L-lysyl(36)-[histone H3] + 2 formaldehyde + 2 succinate + 2 CO2</text>
        <dbReference type="Rhea" id="RHEA:42032"/>
        <dbReference type="Rhea" id="RHEA-COMP:9785"/>
        <dbReference type="Rhea" id="RHEA-COMP:9787"/>
        <dbReference type="ChEBI" id="CHEBI:15379"/>
        <dbReference type="ChEBI" id="CHEBI:16526"/>
        <dbReference type="ChEBI" id="CHEBI:16810"/>
        <dbReference type="ChEBI" id="CHEBI:16842"/>
        <dbReference type="ChEBI" id="CHEBI:29969"/>
        <dbReference type="ChEBI" id="CHEBI:30031"/>
        <dbReference type="ChEBI" id="CHEBI:61976"/>
        <dbReference type="EC" id="1.14.11.27"/>
    </reaction>
</comment>
<dbReference type="GO" id="GO:0005634">
    <property type="term" value="C:nucleus"/>
    <property type="evidence" value="ECO:0007669"/>
    <property type="project" value="UniProtKB-SubCell"/>
</dbReference>
<dbReference type="EMBL" id="AWGH01000028">
    <property type="protein sequence ID" value="ODN87375.1"/>
    <property type="molecule type" value="Genomic_DNA"/>
</dbReference>
<evidence type="ECO:0000256" key="5">
    <source>
        <dbReference type="ARBA" id="ARBA00013246"/>
    </source>
</evidence>
<dbReference type="InterPro" id="IPR019786">
    <property type="entry name" value="Zinc_finger_PHD-type_CS"/>
</dbReference>
<evidence type="ECO:0000256" key="13">
    <source>
        <dbReference type="ARBA" id="ARBA00023004"/>
    </source>
</evidence>
<feature type="compositionally biased region" description="Polar residues" evidence="19">
    <location>
        <begin position="157"/>
        <end position="180"/>
    </location>
</feature>
<dbReference type="Gene3D" id="3.30.40.10">
    <property type="entry name" value="Zinc/RING finger domain, C3HC4 (zinc finger)"/>
    <property type="match status" value="1"/>
</dbReference>
<organism evidence="21 22">
    <name type="scientific">Cryptococcus wingfieldii CBS 7118</name>
    <dbReference type="NCBI Taxonomy" id="1295528"/>
    <lineage>
        <taxon>Eukaryota</taxon>
        <taxon>Fungi</taxon>
        <taxon>Dikarya</taxon>
        <taxon>Basidiomycota</taxon>
        <taxon>Agaricomycotina</taxon>
        <taxon>Tremellomycetes</taxon>
        <taxon>Tremellales</taxon>
        <taxon>Cryptococcaceae</taxon>
        <taxon>Cryptococcus</taxon>
    </lineage>
</organism>
<dbReference type="CDD" id="cd15517">
    <property type="entry name" value="PHD_TCF19_like"/>
    <property type="match status" value="1"/>
</dbReference>
<evidence type="ECO:0000256" key="19">
    <source>
        <dbReference type="SAM" id="MobiDB-lite"/>
    </source>
</evidence>
<dbReference type="InterPro" id="IPR050690">
    <property type="entry name" value="JHDM1_Histone_Demethylase"/>
</dbReference>
<keyword evidence="15" id="KW-0804">Transcription</keyword>
<feature type="region of interest" description="Disordered" evidence="19">
    <location>
        <begin position="877"/>
        <end position="900"/>
    </location>
</feature>